<gene>
    <name evidence="4" type="ordered locus">BN6_37250</name>
</gene>
<dbReference type="InterPro" id="IPR023393">
    <property type="entry name" value="START-like_dom_sf"/>
</dbReference>
<dbReference type="Gene3D" id="3.30.530.20">
    <property type="match status" value="1"/>
</dbReference>
<dbReference type="EMBL" id="HE804045">
    <property type="protein sequence ID" value="CCH31016.1"/>
    <property type="molecule type" value="Genomic_DNA"/>
</dbReference>
<dbReference type="SUPFAM" id="SSF55961">
    <property type="entry name" value="Bet v1-like"/>
    <property type="match status" value="1"/>
</dbReference>
<keyword evidence="5" id="KW-1185">Reference proteome</keyword>
<dbReference type="Pfam" id="PF08327">
    <property type="entry name" value="AHSA1"/>
    <property type="match status" value="1"/>
</dbReference>
<dbReference type="RefSeq" id="WP_015101128.1">
    <property type="nucleotide sequence ID" value="NC_019673.1"/>
</dbReference>
<feature type="domain" description="Activator of Hsp90 ATPase homologue 1/2-like C-terminal" evidence="3">
    <location>
        <begin position="28"/>
        <end position="144"/>
    </location>
</feature>
<dbReference type="HOGENOM" id="CLU_1577378_0_0_11"/>
<dbReference type="eggNOG" id="COG3832">
    <property type="taxonomic scope" value="Bacteria"/>
</dbReference>
<reference evidence="4 5" key="1">
    <citation type="journal article" date="2012" name="BMC Genomics">
        <title>Complete genome sequence of Saccharothrix espanaensis DSM 44229T and comparison to the other completely sequenced Pseudonocardiaceae.</title>
        <authorList>
            <person name="Strobel T."/>
            <person name="Al-Dilaimi A."/>
            <person name="Blom J."/>
            <person name="Gessner A."/>
            <person name="Kalinowski J."/>
            <person name="Luzhetska M."/>
            <person name="Puhler A."/>
            <person name="Szczepanowski R."/>
            <person name="Bechthold A."/>
            <person name="Ruckert C."/>
        </authorList>
    </citation>
    <scope>NUCLEOTIDE SEQUENCE [LARGE SCALE GENOMIC DNA]</scope>
    <source>
        <strain evidence="5">ATCC 51144 / DSM 44229 / JCM 9112 / NBRC 15066 / NRRL 15764</strain>
    </source>
</reference>
<sequence>MSESTTTLLGTASRARRAATVERVLPGSPEAAWAALTEPVLIASWFGPVLSGEPAPGGAYVLACLGDAGDSSTCRVREWREPGVLEVAWRYQDETADSVLRWELAAAEGGTRPRVRHSDLPAEVDPADYAAGRHMYTDWLDVLLAGGLPRRDSGRRRQQLRPHYAAAAE</sequence>
<accession>K0JY00</accession>
<name>K0JY00_SACES</name>
<feature type="region of interest" description="Disordered" evidence="2">
    <location>
        <begin position="150"/>
        <end position="169"/>
    </location>
</feature>
<evidence type="ECO:0000313" key="4">
    <source>
        <dbReference type="EMBL" id="CCH31016.1"/>
    </source>
</evidence>
<organism evidence="4 5">
    <name type="scientific">Saccharothrix espanaensis (strain ATCC 51144 / DSM 44229 / JCM 9112 / NBRC 15066 / NRRL 15764)</name>
    <dbReference type="NCBI Taxonomy" id="1179773"/>
    <lineage>
        <taxon>Bacteria</taxon>
        <taxon>Bacillati</taxon>
        <taxon>Actinomycetota</taxon>
        <taxon>Actinomycetes</taxon>
        <taxon>Pseudonocardiales</taxon>
        <taxon>Pseudonocardiaceae</taxon>
        <taxon>Saccharothrix</taxon>
    </lineage>
</organism>
<comment type="similarity">
    <text evidence="1">Belongs to the AHA1 family.</text>
</comment>
<evidence type="ECO:0000256" key="1">
    <source>
        <dbReference type="ARBA" id="ARBA00006817"/>
    </source>
</evidence>
<evidence type="ECO:0000259" key="3">
    <source>
        <dbReference type="Pfam" id="PF08327"/>
    </source>
</evidence>
<proteinExistence type="inferred from homology"/>
<dbReference type="Proteomes" id="UP000006281">
    <property type="component" value="Chromosome"/>
</dbReference>
<evidence type="ECO:0000313" key="5">
    <source>
        <dbReference type="Proteomes" id="UP000006281"/>
    </source>
</evidence>
<dbReference type="STRING" id="1179773.BN6_37250"/>
<dbReference type="KEGG" id="sesp:BN6_37250"/>
<dbReference type="PATRIC" id="fig|1179773.3.peg.3723"/>
<dbReference type="OrthoDB" id="8117292at2"/>
<dbReference type="AlphaFoldDB" id="K0JY00"/>
<evidence type="ECO:0000256" key="2">
    <source>
        <dbReference type="SAM" id="MobiDB-lite"/>
    </source>
</evidence>
<dbReference type="InterPro" id="IPR013538">
    <property type="entry name" value="ASHA1/2-like_C"/>
</dbReference>
<protein>
    <recommendedName>
        <fullName evidence="3">Activator of Hsp90 ATPase homologue 1/2-like C-terminal domain-containing protein</fullName>
    </recommendedName>
</protein>